<sequence length="312" mass="33470">MKLLSTTCRAFGVVTVLMLGAQNASAQMASEIAEQIRAMGRTIAPPPVMEIYKPLHESEPYTDVSITRDVAYGPHERNLLDVFTTDGAENLPVLVFVHGGAFQAGNKYTPGSPFLDNIMLMAARNEAIGVNMTYPLAPEHQWPAGPRSVGQAIDWVIQNIADYGGDPDRIVLMGHSAGAVHVASYVAFPEHHAAEGSGLAGAVFVSGLFDFTQMENSSNELAYFGDKAGTEEVSSLAGLIESDVPVLLVDAELDPPTFSAQTALLEQELCDAGKCATRLQLRDHSHISEIYAINTNDTTLSDAVMTFVTTIE</sequence>
<dbReference type="Proteomes" id="UP000269689">
    <property type="component" value="Unassembled WGS sequence"/>
</dbReference>
<evidence type="ECO:0000313" key="4">
    <source>
        <dbReference type="EMBL" id="RPE72172.1"/>
    </source>
</evidence>
<evidence type="ECO:0000313" key="5">
    <source>
        <dbReference type="Proteomes" id="UP000269689"/>
    </source>
</evidence>
<evidence type="ECO:0000256" key="1">
    <source>
        <dbReference type="ARBA" id="ARBA00022801"/>
    </source>
</evidence>
<dbReference type="Gene3D" id="3.40.50.1820">
    <property type="entry name" value="alpha/beta hydrolase"/>
    <property type="match status" value="1"/>
</dbReference>
<dbReference type="EMBL" id="RKQK01000001">
    <property type="protein sequence ID" value="RPE72172.1"/>
    <property type="molecule type" value="Genomic_DNA"/>
</dbReference>
<dbReference type="RefSeq" id="WP_123792315.1">
    <property type="nucleotide sequence ID" value="NZ_RKQK01000001.1"/>
</dbReference>
<dbReference type="PANTHER" id="PTHR48081:SF33">
    <property type="entry name" value="KYNURENINE FORMAMIDASE"/>
    <property type="match status" value="1"/>
</dbReference>
<name>A0A3N4UNH4_9RHOB</name>
<feature type="domain" description="BD-FAE-like" evidence="3">
    <location>
        <begin position="80"/>
        <end position="267"/>
    </location>
</feature>
<dbReference type="AlphaFoldDB" id="A0A3N4UNH4"/>
<dbReference type="Pfam" id="PF20434">
    <property type="entry name" value="BD-FAE"/>
    <property type="match status" value="1"/>
</dbReference>
<keyword evidence="5" id="KW-1185">Reference proteome</keyword>
<keyword evidence="1" id="KW-0378">Hydrolase</keyword>
<keyword evidence="2" id="KW-0732">Signal</keyword>
<comment type="caution">
    <text evidence="4">The sequence shown here is derived from an EMBL/GenBank/DDBJ whole genome shotgun (WGS) entry which is preliminary data.</text>
</comment>
<organism evidence="4 5">
    <name type="scientific">Pacificibacter maritimus</name>
    <dbReference type="NCBI Taxonomy" id="762213"/>
    <lineage>
        <taxon>Bacteria</taxon>
        <taxon>Pseudomonadati</taxon>
        <taxon>Pseudomonadota</taxon>
        <taxon>Alphaproteobacteria</taxon>
        <taxon>Rhodobacterales</taxon>
        <taxon>Roseobacteraceae</taxon>
        <taxon>Pacificibacter</taxon>
    </lineage>
</organism>
<dbReference type="OrthoDB" id="9771666at2"/>
<dbReference type="InterPro" id="IPR049492">
    <property type="entry name" value="BD-FAE-like_dom"/>
</dbReference>
<evidence type="ECO:0000256" key="2">
    <source>
        <dbReference type="SAM" id="SignalP"/>
    </source>
</evidence>
<reference evidence="4 5" key="1">
    <citation type="submission" date="2018-11" db="EMBL/GenBank/DDBJ databases">
        <title>Genomic Encyclopedia of Type Strains, Phase IV (KMG-IV): sequencing the most valuable type-strain genomes for metagenomic binning, comparative biology and taxonomic classification.</title>
        <authorList>
            <person name="Goeker M."/>
        </authorList>
    </citation>
    <scope>NUCLEOTIDE SEQUENCE [LARGE SCALE GENOMIC DNA]</scope>
    <source>
        <strain evidence="4 5">DSM 104731</strain>
    </source>
</reference>
<evidence type="ECO:0000259" key="3">
    <source>
        <dbReference type="Pfam" id="PF20434"/>
    </source>
</evidence>
<dbReference type="PANTHER" id="PTHR48081">
    <property type="entry name" value="AB HYDROLASE SUPERFAMILY PROTEIN C4A8.06C"/>
    <property type="match status" value="1"/>
</dbReference>
<dbReference type="GO" id="GO:0016787">
    <property type="term" value="F:hydrolase activity"/>
    <property type="evidence" value="ECO:0007669"/>
    <property type="project" value="UniProtKB-KW"/>
</dbReference>
<feature type="chain" id="PRO_5018248233" evidence="2">
    <location>
        <begin position="27"/>
        <end position="312"/>
    </location>
</feature>
<gene>
    <name evidence="4" type="ORF">EDD53_1319</name>
</gene>
<dbReference type="SUPFAM" id="SSF53474">
    <property type="entry name" value="alpha/beta-Hydrolases"/>
    <property type="match status" value="1"/>
</dbReference>
<dbReference type="InterPro" id="IPR050300">
    <property type="entry name" value="GDXG_lipolytic_enzyme"/>
</dbReference>
<feature type="signal peptide" evidence="2">
    <location>
        <begin position="1"/>
        <end position="26"/>
    </location>
</feature>
<proteinExistence type="predicted"/>
<accession>A0A3N4UNH4</accession>
<protein>
    <submittedName>
        <fullName evidence="4">Triacylglycerol lipase</fullName>
    </submittedName>
</protein>
<dbReference type="InterPro" id="IPR029058">
    <property type="entry name" value="AB_hydrolase_fold"/>
</dbReference>